<dbReference type="EMBL" id="FOHA01000001">
    <property type="protein sequence ID" value="SER50494.1"/>
    <property type="molecule type" value="Genomic_DNA"/>
</dbReference>
<evidence type="ECO:0000256" key="1">
    <source>
        <dbReference type="SAM" id="Coils"/>
    </source>
</evidence>
<name>A0A1H9PQL7_9LACT</name>
<reference evidence="2 3" key="1">
    <citation type="submission" date="2016-10" db="EMBL/GenBank/DDBJ databases">
        <authorList>
            <person name="de Groot N.N."/>
        </authorList>
    </citation>
    <scope>NUCLEOTIDE SEQUENCE [LARGE SCALE GENOMIC DNA]</scope>
    <source>
        <strain evidence="2 3">DSM 13760</strain>
    </source>
</reference>
<dbReference type="STRING" id="142588.SAMN04488559_10174"/>
<feature type="coiled-coil region" evidence="1">
    <location>
        <begin position="13"/>
        <end position="51"/>
    </location>
</feature>
<keyword evidence="3" id="KW-1185">Reference proteome</keyword>
<dbReference type="AlphaFoldDB" id="A0A1H9PQL7"/>
<gene>
    <name evidence="2" type="ORF">SAMN04488559_10174</name>
</gene>
<dbReference type="Proteomes" id="UP000198948">
    <property type="component" value="Unassembled WGS sequence"/>
</dbReference>
<accession>A0A1H9PQL7</accession>
<evidence type="ECO:0000313" key="2">
    <source>
        <dbReference type="EMBL" id="SER50494.1"/>
    </source>
</evidence>
<organism evidence="2 3">
    <name type="scientific">Isobaculum melis</name>
    <dbReference type="NCBI Taxonomy" id="142588"/>
    <lineage>
        <taxon>Bacteria</taxon>
        <taxon>Bacillati</taxon>
        <taxon>Bacillota</taxon>
        <taxon>Bacilli</taxon>
        <taxon>Lactobacillales</taxon>
        <taxon>Carnobacteriaceae</taxon>
        <taxon>Isobaculum</taxon>
    </lineage>
</organism>
<keyword evidence="1" id="KW-0175">Coiled coil</keyword>
<evidence type="ECO:0000313" key="3">
    <source>
        <dbReference type="Proteomes" id="UP000198948"/>
    </source>
</evidence>
<protein>
    <submittedName>
        <fullName evidence="2">Uncharacterized protein</fullName>
    </submittedName>
</protein>
<sequence>MHHDVSQDIYYQQKRFEMEKEQEKEQLQQKRRTLLEQEDELNNQLREAYRKESI</sequence>
<proteinExistence type="predicted"/>